<feature type="transmembrane region" description="Helical" evidence="5">
    <location>
        <begin position="447"/>
        <end position="466"/>
    </location>
</feature>
<dbReference type="RefSeq" id="WP_169247130.1">
    <property type="nucleotide sequence ID" value="NZ_SPMZ01000003.1"/>
</dbReference>
<keyword evidence="3 4" id="KW-0620">Polyamine biosynthesis</keyword>
<evidence type="ECO:0000259" key="6">
    <source>
        <dbReference type="PROSITE" id="PS51006"/>
    </source>
</evidence>
<evidence type="ECO:0000256" key="1">
    <source>
        <dbReference type="ARBA" id="ARBA00007867"/>
    </source>
</evidence>
<evidence type="ECO:0000313" key="7">
    <source>
        <dbReference type="EMBL" id="NMQ17875.1"/>
    </source>
</evidence>
<feature type="transmembrane region" description="Helical" evidence="5">
    <location>
        <begin position="21"/>
        <end position="46"/>
    </location>
</feature>
<comment type="similarity">
    <text evidence="1">Belongs to the spermidine/spermine synthase family.</text>
</comment>
<dbReference type="NCBIfam" id="NF037959">
    <property type="entry name" value="MFS_SpdSyn"/>
    <property type="match status" value="2"/>
</dbReference>
<dbReference type="SUPFAM" id="SSF53335">
    <property type="entry name" value="S-adenosyl-L-methionine-dependent methyltransferases"/>
    <property type="match status" value="1"/>
</dbReference>
<dbReference type="PANTHER" id="PTHR43317">
    <property type="entry name" value="THERMOSPERMINE SYNTHASE ACAULIS5"/>
    <property type="match status" value="1"/>
</dbReference>
<feature type="transmembrane region" description="Helical" evidence="5">
    <location>
        <begin position="194"/>
        <end position="216"/>
    </location>
</feature>
<accession>A0ABX1TEU1</accession>
<evidence type="ECO:0000256" key="3">
    <source>
        <dbReference type="ARBA" id="ARBA00023115"/>
    </source>
</evidence>
<dbReference type="InterPro" id="IPR036259">
    <property type="entry name" value="MFS_trans_sf"/>
</dbReference>
<dbReference type="PANTHER" id="PTHR43317:SF1">
    <property type="entry name" value="THERMOSPERMINE SYNTHASE ACAULIS5"/>
    <property type="match status" value="1"/>
</dbReference>
<feature type="transmembrane region" description="Helical" evidence="5">
    <location>
        <begin position="271"/>
        <end position="293"/>
    </location>
</feature>
<evidence type="ECO:0000256" key="4">
    <source>
        <dbReference type="PROSITE-ProRule" id="PRU00354"/>
    </source>
</evidence>
<dbReference type="PROSITE" id="PS51006">
    <property type="entry name" value="PABS_2"/>
    <property type="match status" value="1"/>
</dbReference>
<dbReference type="SUPFAM" id="SSF103473">
    <property type="entry name" value="MFS general substrate transporter"/>
    <property type="match status" value="1"/>
</dbReference>
<comment type="caution">
    <text evidence="4">Lacks conserved residue(s) required for the propagation of feature annotation.</text>
</comment>
<proteinExistence type="inferred from homology"/>
<dbReference type="Pfam" id="PF01564">
    <property type="entry name" value="Spermine_synth"/>
    <property type="match status" value="1"/>
</dbReference>
<feature type="transmembrane region" description="Helical" evidence="5">
    <location>
        <begin position="305"/>
        <end position="328"/>
    </location>
</feature>
<keyword evidence="8" id="KW-1185">Reference proteome</keyword>
<reference evidence="7 8" key="1">
    <citation type="submission" date="2019-03" db="EMBL/GenBank/DDBJ databases">
        <title>Metabolic reconstructions from genomes of highly enriched 'Candidatus Accumulibacter' and 'Candidatus Competibacter' bioreactor populations.</title>
        <authorList>
            <person name="Annavajhala M.K."/>
            <person name="Welles L."/>
            <person name="Abbas B."/>
            <person name="Sorokin D."/>
            <person name="Park H."/>
            <person name="Van Loosdrecht M."/>
            <person name="Chandran K."/>
        </authorList>
    </citation>
    <scope>NUCLEOTIDE SEQUENCE [LARGE SCALE GENOMIC DNA]</scope>
    <source>
        <strain evidence="7 8">SBR_G</strain>
    </source>
</reference>
<dbReference type="Gene3D" id="3.40.50.150">
    <property type="entry name" value="Vaccinia Virus protein VP39"/>
    <property type="match status" value="1"/>
</dbReference>
<organism evidence="7 8">
    <name type="scientific">Candidatus Competibacter phosphatis</name>
    <dbReference type="NCBI Taxonomy" id="221280"/>
    <lineage>
        <taxon>Bacteria</taxon>
        <taxon>Pseudomonadati</taxon>
        <taxon>Pseudomonadota</taxon>
        <taxon>Gammaproteobacteria</taxon>
        <taxon>Candidatus Competibacteraceae</taxon>
        <taxon>Candidatus Competibacter</taxon>
    </lineage>
</organism>
<keyword evidence="5" id="KW-1133">Transmembrane helix</keyword>
<comment type="caution">
    <text evidence="7">The sequence shown here is derived from an EMBL/GenBank/DDBJ whole genome shotgun (WGS) entry which is preliminary data.</text>
</comment>
<sequence>MAKKKRPTLKVTRSIAVREATGDVTLVAVLLLVMSGIAGLIYQLLWVKQLSLVVGADVFAVTTAVSAFFAGLAIGGYCFGKRADRLARPLRLYALVEIGIGVLGVLATLLISQSAPWFVWLETHTGPVAWALPFVLVGLPAVLMGGTVPLMMRVVAPAAARVAAVGGRLYAANTAGAILGVLLAPFLWIPLFGVLGSAFVAATINVAVALIALFVARSREARVSVQTASALPEVSRRNRLALGLYSIIGGLALGYEVIWSQAIVQWTSTRGFAFAVVLATYLVGIVLGSAWYARRADRTTDPWGSLGLLIAAVGLSGLVGVLFAGHWLSSVQVKAATWMFHLTQQESLAMAARFVVAAGWIVLVPTFLLGAAFPAALRLTAEPASSGRDTGRVLALNTLGGIAGTLLAGFVLVPRLGLERSLVLMSAVAATVGIVAVVKGTSVSRRLQWATFACGGLVVAMGIGLGPDHLARLLAEARHGRLLFHEASAAGTVAIIEQGSGRNRFRRLYIQGVSNSGDSMTSLRYMRLQALLPLIIHRGTPRDVLVIGLGTGITTGSLLRYPGLERRVCAELLPAVVRGAALFEGNDGVATDPRIDVRLRDGRRELLRSNDGYDLITLEPPPPSAAGVVNLYSTDFYRLAATRLHTNGLMAQWLPLPTQTDSDTRSLVRSFLDVFPYATLWTTELHEMLLVGSLDPIELDAARIAARFNQPEVAAALREVGIASPAALLATWVTDRAGLERYAANAQPTTDNRPRIEYGAWVMPGEFISTLQALNDLRTAPPLVNADAIPEREISTEHQKLFAFYEAGIYAYQRDRLRWQETMRWLLTQDPENPYYLWFIGASDA</sequence>
<feature type="transmembrane region" description="Helical" evidence="5">
    <location>
        <begin position="92"/>
        <end position="111"/>
    </location>
</feature>
<gene>
    <name evidence="7" type="ORF">E4P82_00845</name>
</gene>
<keyword evidence="5" id="KW-0472">Membrane</keyword>
<dbReference type="InterPro" id="IPR029063">
    <property type="entry name" value="SAM-dependent_MTases_sf"/>
</dbReference>
<feature type="transmembrane region" description="Helical" evidence="5">
    <location>
        <begin position="348"/>
        <end position="373"/>
    </location>
</feature>
<feature type="transmembrane region" description="Helical" evidence="5">
    <location>
        <begin position="422"/>
        <end position="440"/>
    </location>
</feature>
<dbReference type="Proteomes" id="UP000760480">
    <property type="component" value="Unassembled WGS sequence"/>
</dbReference>
<feature type="transmembrane region" description="Helical" evidence="5">
    <location>
        <begin position="168"/>
        <end position="188"/>
    </location>
</feature>
<keyword evidence="2 4" id="KW-0808">Transferase</keyword>
<feature type="transmembrane region" description="Helical" evidence="5">
    <location>
        <begin position="240"/>
        <end position="259"/>
    </location>
</feature>
<name>A0ABX1TEU1_9GAMM</name>
<evidence type="ECO:0000256" key="5">
    <source>
        <dbReference type="SAM" id="Phobius"/>
    </source>
</evidence>
<feature type="domain" description="PABS" evidence="6">
    <location>
        <begin position="463"/>
        <end position="707"/>
    </location>
</feature>
<protein>
    <submittedName>
        <fullName evidence="7">Spermidine synthase</fullName>
    </submittedName>
</protein>
<keyword evidence="5" id="KW-0812">Transmembrane</keyword>
<evidence type="ECO:0000313" key="8">
    <source>
        <dbReference type="Proteomes" id="UP000760480"/>
    </source>
</evidence>
<feature type="transmembrane region" description="Helical" evidence="5">
    <location>
        <begin position="394"/>
        <end position="416"/>
    </location>
</feature>
<dbReference type="EMBL" id="SPMZ01000003">
    <property type="protein sequence ID" value="NMQ17875.1"/>
    <property type="molecule type" value="Genomic_DNA"/>
</dbReference>
<feature type="transmembrane region" description="Helical" evidence="5">
    <location>
        <begin position="58"/>
        <end position="80"/>
    </location>
</feature>
<evidence type="ECO:0000256" key="2">
    <source>
        <dbReference type="ARBA" id="ARBA00022679"/>
    </source>
</evidence>
<dbReference type="InterPro" id="IPR030374">
    <property type="entry name" value="PABS"/>
</dbReference>
<feature type="transmembrane region" description="Helical" evidence="5">
    <location>
        <begin position="131"/>
        <end position="156"/>
    </location>
</feature>